<keyword evidence="4" id="KW-1185">Reference proteome</keyword>
<dbReference type="Proteomes" id="UP000216789">
    <property type="component" value="Unassembled WGS sequence"/>
</dbReference>
<evidence type="ECO:0000313" key="2">
    <source>
        <dbReference type="EMBL" id="VWQ24781.1"/>
    </source>
</evidence>
<dbReference type="Pfam" id="PF20310">
    <property type="entry name" value="HTH_Tnp_2"/>
    <property type="match status" value="1"/>
</dbReference>
<dbReference type="Proteomes" id="UP000494211">
    <property type="component" value="Unassembled WGS sequence"/>
</dbReference>
<evidence type="ECO:0000313" key="3">
    <source>
        <dbReference type="Proteomes" id="UP000216789"/>
    </source>
</evidence>
<organism evidence="1 3">
    <name type="scientific">Bifidobacterium pseudocatenulatum</name>
    <dbReference type="NCBI Taxonomy" id="28026"/>
    <lineage>
        <taxon>Bacteria</taxon>
        <taxon>Bacillati</taxon>
        <taxon>Actinomycetota</taxon>
        <taxon>Actinomycetes</taxon>
        <taxon>Bifidobacteriales</taxon>
        <taxon>Bifidobacteriaceae</taxon>
        <taxon>Bifidobacterium</taxon>
    </lineage>
</organism>
<reference evidence="2 4" key="2">
    <citation type="submission" date="2019-10" db="EMBL/GenBank/DDBJ databases">
        <authorList>
            <consortium name="Melissa Lawson"/>
            <person name="O'neill I."/>
        </authorList>
    </citation>
    <scope>NUCLEOTIDE SEQUENCE [LARGE SCALE GENOMIC DNA]</scope>
    <source>
        <strain evidence="2">LH_658</strain>
    </source>
</reference>
<proteinExistence type="predicted"/>
<evidence type="ECO:0000313" key="4">
    <source>
        <dbReference type="Proteomes" id="UP000494211"/>
    </source>
</evidence>
<dbReference type="EMBL" id="MNLB01000004">
    <property type="protein sequence ID" value="PAC73641.1"/>
    <property type="molecule type" value="Genomic_DNA"/>
</dbReference>
<dbReference type="RefSeq" id="WP_004223192.1">
    <property type="nucleotide sequence ID" value="NZ_AP031419.1"/>
</dbReference>
<protein>
    <submittedName>
        <fullName evidence="1">Transposase</fullName>
    </submittedName>
</protein>
<reference evidence="1 3" key="1">
    <citation type="journal article" date="2017" name="ISME J.">
        <title>Unveiling bifidobacterial biogeography across the mammalian branch of the tree of life.</title>
        <authorList>
            <person name="Milani C."/>
            <person name="Mangifesta M."/>
            <person name="Mancabelli L."/>
            <person name="Lugli G.A."/>
            <person name="James K."/>
            <person name="Duranti S."/>
            <person name="Turroni F."/>
            <person name="Ferrario C."/>
            <person name="Ossiprandi M.C."/>
            <person name="van Sinderen D."/>
            <person name="Ventura M."/>
        </authorList>
    </citation>
    <scope>NUCLEOTIDE SEQUENCE [LARGE SCALE GENOMIC DNA]</scope>
    <source>
        <strain evidence="1 3">1E</strain>
    </source>
</reference>
<dbReference type="STRING" id="28026.GCA_000940535_01629"/>
<dbReference type="EMBL" id="CABWJV010000004">
    <property type="protein sequence ID" value="VWQ24781.1"/>
    <property type="molecule type" value="Genomic_DNA"/>
</dbReference>
<gene>
    <name evidence="2" type="ORF">BIFLH658_01711</name>
    <name evidence="1" type="ORF">BPS1E_1033</name>
</gene>
<evidence type="ECO:0000313" key="1">
    <source>
        <dbReference type="EMBL" id="PAC73641.1"/>
    </source>
</evidence>
<accession>A0A174BJU3</accession>
<name>A0A174BJU3_BIFPS</name>
<comment type="caution">
    <text evidence="1">The sequence shown here is derived from an EMBL/GenBank/DDBJ whole genome shotgun (WGS) entry which is preliminary data.</text>
</comment>
<sequence>MVIYEHENGIPFCRMNGVDMTKRQFSNTEVEYLRALPAVESVTENRITYSRDFQISCMRRYLDGERPSTIFTSAGLSPAIIGRKRVERNIARWKVDLDIMAAARSNSTTGALSSDTRERLVTVQLGQIRSLTCQVLALKERVDALERKLDESQG</sequence>
<dbReference type="AlphaFoldDB" id="A0A174BJU3"/>
<dbReference type="InterPro" id="IPR046929">
    <property type="entry name" value="HTH_Tnp"/>
</dbReference>